<evidence type="ECO:0000313" key="1">
    <source>
        <dbReference type="EMBL" id="MCI57305.1"/>
    </source>
</evidence>
<sequence length="21" mass="2302">MPFCSPPSVDCASFPRSWLSS</sequence>
<organism evidence="1 2">
    <name type="scientific">Trifolium medium</name>
    <dbReference type="NCBI Taxonomy" id="97028"/>
    <lineage>
        <taxon>Eukaryota</taxon>
        <taxon>Viridiplantae</taxon>
        <taxon>Streptophyta</taxon>
        <taxon>Embryophyta</taxon>
        <taxon>Tracheophyta</taxon>
        <taxon>Spermatophyta</taxon>
        <taxon>Magnoliopsida</taxon>
        <taxon>eudicotyledons</taxon>
        <taxon>Gunneridae</taxon>
        <taxon>Pentapetalae</taxon>
        <taxon>rosids</taxon>
        <taxon>fabids</taxon>
        <taxon>Fabales</taxon>
        <taxon>Fabaceae</taxon>
        <taxon>Papilionoideae</taxon>
        <taxon>50 kb inversion clade</taxon>
        <taxon>NPAAA clade</taxon>
        <taxon>Hologalegina</taxon>
        <taxon>IRL clade</taxon>
        <taxon>Trifolieae</taxon>
        <taxon>Trifolium</taxon>
    </lineage>
</organism>
<comment type="caution">
    <text evidence="1">The sequence shown here is derived from an EMBL/GenBank/DDBJ whole genome shotgun (WGS) entry which is preliminary data.</text>
</comment>
<proteinExistence type="predicted"/>
<keyword evidence="2" id="KW-1185">Reference proteome</keyword>
<accession>A0A392TBF3</accession>
<reference evidence="1 2" key="1">
    <citation type="journal article" date="2018" name="Front. Plant Sci.">
        <title>Red Clover (Trifolium pratense) and Zigzag Clover (T. medium) - A Picture of Genomic Similarities and Differences.</title>
        <authorList>
            <person name="Dluhosova J."/>
            <person name="Istvanek J."/>
            <person name="Nedelnik J."/>
            <person name="Repkova J."/>
        </authorList>
    </citation>
    <scope>NUCLEOTIDE SEQUENCE [LARGE SCALE GENOMIC DNA]</scope>
    <source>
        <strain evidence="2">cv. 10/8</strain>
        <tissue evidence="1">Leaf</tissue>
    </source>
</reference>
<dbReference type="EMBL" id="LXQA010526717">
    <property type="protein sequence ID" value="MCI57305.1"/>
    <property type="molecule type" value="Genomic_DNA"/>
</dbReference>
<protein>
    <submittedName>
        <fullName evidence="1">Uncharacterized protein</fullName>
    </submittedName>
</protein>
<evidence type="ECO:0000313" key="2">
    <source>
        <dbReference type="Proteomes" id="UP000265520"/>
    </source>
</evidence>
<dbReference type="AlphaFoldDB" id="A0A392TBF3"/>
<name>A0A392TBF3_9FABA</name>
<dbReference type="Proteomes" id="UP000265520">
    <property type="component" value="Unassembled WGS sequence"/>
</dbReference>
<feature type="non-terminal residue" evidence="1">
    <location>
        <position position="21"/>
    </location>
</feature>